<evidence type="ECO:0000313" key="1">
    <source>
        <dbReference type="EMBL" id="AWN47181.1"/>
    </source>
</evidence>
<organism evidence="1 2">
    <name type="scientific">Methylobacterium terrae</name>
    <dbReference type="NCBI Taxonomy" id="2202827"/>
    <lineage>
        <taxon>Bacteria</taxon>
        <taxon>Pseudomonadati</taxon>
        <taxon>Pseudomonadota</taxon>
        <taxon>Alphaproteobacteria</taxon>
        <taxon>Hyphomicrobiales</taxon>
        <taxon>Methylobacteriaceae</taxon>
        <taxon>Methylobacterium</taxon>
    </lineage>
</organism>
<protein>
    <submittedName>
        <fullName evidence="1">Uncharacterized protein</fullName>
    </submittedName>
</protein>
<proteinExistence type="predicted"/>
<dbReference type="Proteomes" id="UP000245444">
    <property type="component" value="Chromosome"/>
</dbReference>
<keyword evidence="2" id="KW-1185">Reference proteome</keyword>
<name>A0A2U8WNT1_9HYPH</name>
<dbReference type="RefSeq" id="WP_109959512.1">
    <property type="nucleotide sequence ID" value="NZ_CP029553.1"/>
</dbReference>
<dbReference type="AlphaFoldDB" id="A0A2U8WNT1"/>
<dbReference type="EMBL" id="CP029553">
    <property type="protein sequence ID" value="AWN47181.1"/>
    <property type="molecule type" value="Genomic_DNA"/>
</dbReference>
<evidence type="ECO:0000313" key="2">
    <source>
        <dbReference type="Proteomes" id="UP000245444"/>
    </source>
</evidence>
<dbReference type="OrthoDB" id="8001474at2"/>
<accession>A0A2U8WNT1</accession>
<sequence>MRRPAPLKPGQPDPLSDQFAAEYEAGDSFGRIAARYGLDHQRVARTLRRRPGFVQRDISEACRLPHRETMDRIAARARRELELLRPAPTFTPSAAAAGISTAIRRMRDRVRSVGPLCVDSPTVAAVHSAGLTLDDIAELFAVSPAEAARAIAAHAGR</sequence>
<gene>
    <name evidence="1" type="ORF">DK419_13350</name>
</gene>
<dbReference type="KEGG" id="mtea:DK419_13350"/>
<reference evidence="1 2" key="1">
    <citation type="submission" date="2018-05" db="EMBL/GenBank/DDBJ databases">
        <title>Complete Genome Sequence of Methylobacterium sp. 17Sr1-28.</title>
        <authorList>
            <person name="Srinivasan S."/>
        </authorList>
    </citation>
    <scope>NUCLEOTIDE SEQUENCE [LARGE SCALE GENOMIC DNA]</scope>
    <source>
        <strain evidence="1 2">17Sr1-28</strain>
    </source>
</reference>